<keyword evidence="1" id="KW-0812">Transmembrane</keyword>
<accession>A0A0G1JF04</accession>
<keyword evidence="1" id="KW-1133">Transmembrane helix</keyword>
<feature type="transmembrane region" description="Helical" evidence="1">
    <location>
        <begin position="106"/>
        <end position="129"/>
    </location>
</feature>
<comment type="caution">
    <text evidence="2">The sequence shown here is derived from an EMBL/GenBank/DDBJ whole genome shotgun (WGS) entry which is preliminary data.</text>
</comment>
<dbReference type="AlphaFoldDB" id="A0A0G1JF04"/>
<keyword evidence="1" id="KW-0472">Membrane</keyword>
<sequence length="131" mass="15327">MSGFLHLQKVSWELLKLAWKTSRLFKLTFIFSWLVWVIILITPILRLSPGSEEANFIPLHYNVFFGVDKFGPWYTVFQLPIFGLLVLLVNFYLATRFFKREKALSGFFCVTALLAQFMLLAAMYFTVLLNM</sequence>
<dbReference type="Proteomes" id="UP000034154">
    <property type="component" value="Unassembled WGS sequence"/>
</dbReference>
<feature type="transmembrane region" description="Helical" evidence="1">
    <location>
        <begin position="24"/>
        <end position="45"/>
    </location>
</feature>
<evidence type="ECO:0008006" key="4">
    <source>
        <dbReference type="Google" id="ProtNLM"/>
    </source>
</evidence>
<protein>
    <recommendedName>
        <fullName evidence="4">DUF1648 domain-containing protein</fullName>
    </recommendedName>
</protein>
<reference evidence="2 3" key="1">
    <citation type="journal article" date="2015" name="Nature">
        <title>rRNA introns, odd ribosomes, and small enigmatic genomes across a large radiation of phyla.</title>
        <authorList>
            <person name="Brown C.T."/>
            <person name="Hug L.A."/>
            <person name="Thomas B.C."/>
            <person name="Sharon I."/>
            <person name="Castelle C.J."/>
            <person name="Singh A."/>
            <person name="Wilkins M.J."/>
            <person name="Williams K.H."/>
            <person name="Banfield J.F."/>
        </authorList>
    </citation>
    <scope>NUCLEOTIDE SEQUENCE [LARGE SCALE GENOMIC DNA]</scope>
</reference>
<dbReference type="EMBL" id="LCJB01000034">
    <property type="protein sequence ID" value="KKT70196.1"/>
    <property type="molecule type" value="Genomic_DNA"/>
</dbReference>
<proteinExistence type="predicted"/>
<evidence type="ECO:0000313" key="3">
    <source>
        <dbReference type="Proteomes" id="UP000034154"/>
    </source>
</evidence>
<name>A0A0G1JF04_9BACT</name>
<evidence type="ECO:0000313" key="2">
    <source>
        <dbReference type="EMBL" id="KKT70196.1"/>
    </source>
</evidence>
<gene>
    <name evidence="2" type="ORF">UW63_C0034G0006</name>
</gene>
<organism evidence="2 3">
    <name type="scientific">Candidatus Uhrbacteria bacterium GW2011_GWF2_44_350</name>
    <dbReference type="NCBI Taxonomy" id="1619000"/>
    <lineage>
        <taxon>Bacteria</taxon>
        <taxon>Candidatus Uhriibacteriota</taxon>
    </lineage>
</organism>
<feature type="transmembrane region" description="Helical" evidence="1">
    <location>
        <begin position="73"/>
        <end position="94"/>
    </location>
</feature>
<evidence type="ECO:0000256" key="1">
    <source>
        <dbReference type="SAM" id="Phobius"/>
    </source>
</evidence>